<dbReference type="OrthoDB" id="9815750at2"/>
<protein>
    <recommendedName>
        <fullName evidence="2">histidine kinase</fullName>
        <ecNumber evidence="2">2.7.13.3</ecNumber>
    </recommendedName>
</protein>
<evidence type="ECO:0000256" key="2">
    <source>
        <dbReference type="ARBA" id="ARBA00012438"/>
    </source>
</evidence>
<dbReference type="AlphaFoldDB" id="A0A4Y8Q4Q9"/>
<feature type="signal peptide" evidence="10">
    <location>
        <begin position="1"/>
        <end position="25"/>
    </location>
</feature>
<sequence length="614" mass="70133">MKGSRIAALLAVFLLVALPQLPAAASPDASPEAKLSGGIQLDRGWEYRWSESDDWRRLQRLSEPPQRERRTSVWLKTRLPEQRFPEATLYVKDIEQSYEVFLDGRSLRTVGDVSGEKRFTGYELNLIPLDSDYAGKEIVFHIVSDYSQIGLFGGAELNSRSALIERMVRSDAVRIGFAFLYVLVGIFFMFLFLKDRQKAYWCFGFFLIFMGLWIVARTESRFLLWDAPAFWLDCRIYAIYLVPVFFVQFYECLLGEGYRKLSRRIWQLHLLYAVGAAVAVECRLVPIMNTLVPFDILLLLSILYTITFGIVKSLQGSSEAKIFSLGVITFALTSAYDILNTLGLVKWSQPISHWGLFIFVVSMVFILGRQFLRYGIIGATLNFRKEQMEQTMRAMTTGTAMMNHMIKNEITKINFLAGRIKDAMAERHYEQADRSVDSIFFTVQHLKEMVDKIKERTAEIHLNEMVCEVEALVEQAVSSVQPYLEQKNVELVRELKDKGILRCDPWYLSDAIVNICLNAVEAVEPGEGKIALKVWRSRKELLLEIRDNGCGIPEAYVRRVLEPFFSTKNRKDNHGLGLSYCYNVVRKHGGTLDIQSRVQSGTSVTIRLPAKAGS</sequence>
<keyword evidence="3" id="KW-0597">Phosphoprotein</keyword>
<evidence type="ECO:0000256" key="5">
    <source>
        <dbReference type="ARBA" id="ARBA00022741"/>
    </source>
</evidence>
<evidence type="ECO:0000256" key="1">
    <source>
        <dbReference type="ARBA" id="ARBA00000085"/>
    </source>
</evidence>
<comment type="catalytic activity">
    <reaction evidence="1">
        <text>ATP + protein L-histidine = ADP + protein N-phospho-L-histidine.</text>
        <dbReference type="EC" id="2.7.13.3"/>
    </reaction>
</comment>
<evidence type="ECO:0000256" key="10">
    <source>
        <dbReference type="SAM" id="SignalP"/>
    </source>
</evidence>
<dbReference type="PANTHER" id="PTHR43065">
    <property type="entry name" value="SENSOR HISTIDINE KINASE"/>
    <property type="match status" value="1"/>
</dbReference>
<keyword evidence="13" id="KW-1185">Reference proteome</keyword>
<dbReference type="InterPro" id="IPR036097">
    <property type="entry name" value="HisK_dim/P_sf"/>
</dbReference>
<dbReference type="GO" id="GO:0005524">
    <property type="term" value="F:ATP binding"/>
    <property type="evidence" value="ECO:0007669"/>
    <property type="project" value="UniProtKB-KW"/>
</dbReference>
<feature type="transmembrane region" description="Helical" evidence="9">
    <location>
        <begin position="292"/>
        <end position="310"/>
    </location>
</feature>
<keyword evidence="4" id="KW-0808">Transferase</keyword>
<dbReference type="EMBL" id="MYFO01000009">
    <property type="protein sequence ID" value="TFE88676.1"/>
    <property type="molecule type" value="Genomic_DNA"/>
</dbReference>
<feature type="transmembrane region" description="Helical" evidence="9">
    <location>
        <begin position="236"/>
        <end position="254"/>
    </location>
</feature>
<keyword evidence="9" id="KW-0472">Membrane</keyword>
<organism evidence="12 13">
    <name type="scientific">Paenibacillus athensensis</name>
    <dbReference type="NCBI Taxonomy" id="1967502"/>
    <lineage>
        <taxon>Bacteria</taxon>
        <taxon>Bacillati</taxon>
        <taxon>Bacillota</taxon>
        <taxon>Bacilli</taxon>
        <taxon>Bacillales</taxon>
        <taxon>Paenibacillaceae</taxon>
        <taxon>Paenibacillus</taxon>
    </lineage>
</organism>
<evidence type="ECO:0000256" key="6">
    <source>
        <dbReference type="ARBA" id="ARBA00022777"/>
    </source>
</evidence>
<keyword evidence="5" id="KW-0547">Nucleotide-binding</keyword>
<dbReference type="InterPro" id="IPR005467">
    <property type="entry name" value="His_kinase_dom"/>
</dbReference>
<dbReference type="RefSeq" id="WP_134752124.1">
    <property type="nucleotide sequence ID" value="NZ_MYFO02000002.1"/>
</dbReference>
<comment type="caution">
    <text evidence="12">The sequence shown here is derived from an EMBL/GenBank/DDBJ whole genome shotgun (WGS) entry which is preliminary data.</text>
</comment>
<keyword evidence="6" id="KW-0418">Kinase</keyword>
<keyword evidence="9" id="KW-0812">Transmembrane</keyword>
<dbReference type="InterPro" id="IPR036890">
    <property type="entry name" value="HATPase_C_sf"/>
</dbReference>
<dbReference type="PANTHER" id="PTHR43065:SF10">
    <property type="entry name" value="PEROXIDE STRESS-ACTIVATED HISTIDINE KINASE MAK3"/>
    <property type="match status" value="1"/>
</dbReference>
<feature type="transmembrane region" description="Helical" evidence="9">
    <location>
        <begin position="172"/>
        <end position="192"/>
    </location>
</feature>
<keyword evidence="10" id="KW-0732">Signal</keyword>
<keyword evidence="8" id="KW-0902">Two-component regulatory system</keyword>
<keyword evidence="7" id="KW-0067">ATP-binding</keyword>
<evidence type="ECO:0000256" key="7">
    <source>
        <dbReference type="ARBA" id="ARBA00022840"/>
    </source>
</evidence>
<dbReference type="InterPro" id="IPR004358">
    <property type="entry name" value="Sig_transdc_His_kin-like_C"/>
</dbReference>
<dbReference type="InterPro" id="IPR011623">
    <property type="entry name" value="7TMR_DISM_rcpt_extracell_dom1"/>
</dbReference>
<gene>
    <name evidence="12" type="ORF">B5M42_09530</name>
</gene>
<dbReference type="SUPFAM" id="SSF47384">
    <property type="entry name" value="Homodimeric domain of signal transducing histidine kinase"/>
    <property type="match status" value="1"/>
</dbReference>
<feature type="transmembrane region" description="Helical" evidence="9">
    <location>
        <begin position="351"/>
        <end position="368"/>
    </location>
</feature>
<feature type="transmembrane region" description="Helical" evidence="9">
    <location>
        <begin position="199"/>
        <end position="216"/>
    </location>
</feature>
<dbReference type="Gene3D" id="3.30.565.10">
    <property type="entry name" value="Histidine kinase-like ATPase, C-terminal domain"/>
    <property type="match status" value="1"/>
</dbReference>
<accession>A0A4Y8Q4Q9</accession>
<feature type="transmembrane region" description="Helical" evidence="9">
    <location>
        <begin position="266"/>
        <end position="286"/>
    </location>
</feature>
<dbReference type="Pfam" id="PF07695">
    <property type="entry name" value="7TMR-DISM_7TM"/>
    <property type="match status" value="1"/>
</dbReference>
<dbReference type="EC" id="2.7.13.3" evidence="2"/>
<evidence type="ECO:0000313" key="13">
    <source>
        <dbReference type="Proteomes" id="UP000298246"/>
    </source>
</evidence>
<dbReference type="GO" id="GO:0000155">
    <property type="term" value="F:phosphorelay sensor kinase activity"/>
    <property type="evidence" value="ECO:0007669"/>
    <property type="project" value="InterPro"/>
</dbReference>
<proteinExistence type="predicted"/>
<feature type="domain" description="Histidine kinase" evidence="11">
    <location>
        <begin position="401"/>
        <end position="612"/>
    </location>
</feature>
<keyword evidence="9" id="KW-1133">Transmembrane helix</keyword>
<dbReference type="PROSITE" id="PS50109">
    <property type="entry name" value="HIS_KIN"/>
    <property type="match status" value="1"/>
</dbReference>
<dbReference type="Proteomes" id="UP000298246">
    <property type="component" value="Unassembled WGS sequence"/>
</dbReference>
<reference evidence="12 13" key="1">
    <citation type="submission" date="2017-03" db="EMBL/GenBank/DDBJ databases">
        <title>Isolation of Levoglucosan Utilizing Bacteria.</title>
        <authorList>
            <person name="Arya A.S."/>
        </authorList>
    </citation>
    <scope>NUCLEOTIDE SEQUENCE [LARGE SCALE GENOMIC DNA]</scope>
    <source>
        <strain evidence="12 13">MEC069</strain>
    </source>
</reference>
<dbReference type="Pfam" id="PF02518">
    <property type="entry name" value="HATPase_c"/>
    <property type="match status" value="1"/>
</dbReference>
<name>A0A4Y8Q4Q9_9BACL</name>
<dbReference type="SMART" id="SM00387">
    <property type="entry name" value="HATPase_c"/>
    <property type="match status" value="1"/>
</dbReference>
<evidence type="ECO:0000256" key="3">
    <source>
        <dbReference type="ARBA" id="ARBA00022553"/>
    </source>
</evidence>
<dbReference type="PRINTS" id="PR00344">
    <property type="entry name" value="BCTRLSENSOR"/>
</dbReference>
<evidence type="ECO:0000256" key="8">
    <source>
        <dbReference type="ARBA" id="ARBA00023012"/>
    </source>
</evidence>
<dbReference type="SUPFAM" id="SSF55874">
    <property type="entry name" value="ATPase domain of HSP90 chaperone/DNA topoisomerase II/histidine kinase"/>
    <property type="match status" value="1"/>
</dbReference>
<dbReference type="InterPro" id="IPR003594">
    <property type="entry name" value="HATPase_dom"/>
</dbReference>
<evidence type="ECO:0000313" key="12">
    <source>
        <dbReference type="EMBL" id="TFE88676.1"/>
    </source>
</evidence>
<evidence type="ECO:0000259" key="11">
    <source>
        <dbReference type="PROSITE" id="PS50109"/>
    </source>
</evidence>
<feature type="transmembrane region" description="Helical" evidence="9">
    <location>
        <begin position="322"/>
        <end position="339"/>
    </location>
</feature>
<evidence type="ECO:0000256" key="9">
    <source>
        <dbReference type="SAM" id="Phobius"/>
    </source>
</evidence>
<evidence type="ECO:0000256" key="4">
    <source>
        <dbReference type="ARBA" id="ARBA00022679"/>
    </source>
</evidence>
<feature type="chain" id="PRO_5021246603" description="histidine kinase" evidence="10">
    <location>
        <begin position="26"/>
        <end position="614"/>
    </location>
</feature>